<reference evidence="2" key="1">
    <citation type="submission" date="2023-08" db="EMBL/GenBank/DDBJ databases">
        <authorList>
            <person name="Alioto T."/>
            <person name="Alioto T."/>
            <person name="Gomez Garrido J."/>
        </authorList>
    </citation>
    <scope>NUCLEOTIDE SEQUENCE</scope>
</reference>
<dbReference type="EMBL" id="CAUIWU010000002">
    <property type="protein sequence ID" value="CAJ1048203.1"/>
    <property type="molecule type" value="Genomic_DNA"/>
</dbReference>
<protein>
    <submittedName>
        <fullName evidence="2">Uncharacterized protein</fullName>
    </submittedName>
</protein>
<accession>A0AAV1EHX9</accession>
<feature type="compositionally biased region" description="Basic and acidic residues" evidence="1">
    <location>
        <begin position="52"/>
        <end position="66"/>
    </location>
</feature>
<feature type="compositionally biased region" description="Basic and acidic residues" evidence="1">
    <location>
        <begin position="74"/>
        <end position="85"/>
    </location>
</feature>
<feature type="compositionally biased region" description="Low complexity" evidence="1">
    <location>
        <begin position="214"/>
        <end position="225"/>
    </location>
</feature>
<evidence type="ECO:0000256" key="1">
    <source>
        <dbReference type="SAM" id="MobiDB-lite"/>
    </source>
</evidence>
<feature type="region of interest" description="Disordered" evidence="1">
    <location>
        <begin position="29"/>
        <end position="151"/>
    </location>
</feature>
<dbReference type="Proteomes" id="UP001178508">
    <property type="component" value="Unassembled WGS sequence"/>
</dbReference>
<feature type="compositionally biased region" description="Polar residues" evidence="1">
    <location>
        <begin position="42"/>
        <end position="51"/>
    </location>
</feature>
<keyword evidence="3" id="KW-1185">Reference proteome</keyword>
<organism evidence="2 3">
    <name type="scientific">Xyrichtys novacula</name>
    <name type="common">Pearly razorfish</name>
    <name type="synonym">Hemipteronotus novacula</name>
    <dbReference type="NCBI Taxonomy" id="13765"/>
    <lineage>
        <taxon>Eukaryota</taxon>
        <taxon>Metazoa</taxon>
        <taxon>Chordata</taxon>
        <taxon>Craniata</taxon>
        <taxon>Vertebrata</taxon>
        <taxon>Euteleostomi</taxon>
        <taxon>Actinopterygii</taxon>
        <taxon>Neopterygii</taxon>
        <taxon>Teleostei</taxon>
        <taxon>Neoteleostei</taxon>
        <taxon>Acanthomorphata</taxon>
        <taxon>Eupercaria</taxon>
        <taxon>Labriformes</taxon>
        <taxon>Labridae</taxon>
        <taxon>Xyrichtys</taxon>
    </lineage>
</organism>
<evidence type="ECO:0000313" key="3">
    <source>
        <dbReference type="Proteomes" id="UP001178508"/>
    </source>
</evidence>
<gene>
    <name evidence="2" type="ORF">XNOV1_A002819</name>
</gene>
<feature type="compositionally biased region" description="Basic and acidic residues" evidence="1">
    <location>
        <begin position="254"/>
        <end position="265"/>
    </location>
</feature>
<sequence length="273" mass="29971">MPPKPISRSVKIGPHWVKVFYYGQAPVKRQHCDKKEAEETAPSPQYSPTTEHSFKIIRETYEKYVEKPPSSPEHATESAELKTVDSEMENITSHATGSAEPEAVDSEMENITSHTTEEKGDESGDVSAEDLTAATNTATKKKNKHKKKKKEIKEATEINENISINCVKERSKDTIKMNRGRSNLLGRVTNVDTSSIKSYFQTVSLLQTKRPREVTSPSSESVTSSPAKKKVDTVDTGHQEAAEAPGTISSPEGEGEKGMVGEGARRKPGGLFP</sequence>
<dbReference type="AlphaFoldDB" id="A0AAV1EHX9"/>
<name>A0AAV1EHX9_XYRNO</name>
<comment type="caution">
    <text evidence="2">The sequence shown here is derived from an EMBL/GenBank/DDBJ whole genome shotgun (WGS) entry which is preliminary data.</text>
</comment>
<evidence type="ECO:0000313" key="2">
    <source>
        <dbReference type="EMBL" id="CAJ1048203.1"/>
    </source>
</evidence>
<feature type="compositionally biased region" description="Basic residues" evidence="1">
    <location>
        <begin position="139"/>
        <end position="150"/>
    </location>
</feature>
<feature type="region of interest" description="Disordered" evidence="1">
    <location>
        <begin position="206"/>
        <end position="273"/>
    </location>
</feature>
<feature type="compositionally biased region" description="Basic and acidic residues" evidence="1">
    <location>
        <begin position="229"/>
        <end position="241"/>
    </location>
</feature>
<proteinExistence type="predicted"/>